<dbReference type="EnsemblPlants" id="TuG1812G0100000386.01.T01">
    <property type="protein sequence ID" value="TuG1812G0100000386.01.T01.cds408438"/>
    <property type="gene ID" value="TuG1812G0100000386.01"/>
</dbReference>
<proteinExistence type="predicted"/>
<dbReference type="AlphaFoldDB" id="A0A8R7JUY7"/>
<dbReference type="Proteomes" id="UP000015106">
    <property type="component" value="Chromosome 1"/>
</dbReference>
<name>A0A8R7JUY7_TRIUA</name>
<protein>
    <submittedName>
        <fullName evidence="1">Uncharacterized protein</fullName>
    </submittedName>
</protein>
<evidence type="ECO:0000313" key="1">
    <source>
        <dbReference type="EnsemblPlants" id="TuG1812G0100000386.01.T01.cds408438"/>
    </source>
</evidence>
<sequence>MIKAICTERHNTLAIGHSKKRCLIVSSRSQKLHLVDPVQLRLIKLSFIR</sequence>
<reference evidence="2" key="1">
    <citation type="journal article" date="2013" name="Nature">
        <title>Draft genome of the wheat A-genome progenitor Triticum urartu.</title>
        <authorList>
            <person name="Ling H.Q."/>
            <person name="Zhao S."/>
            <person name="Liu D."/>
            <person name="Wang J."/>
            <person name="Sun H."/>
            <person name="Zhang C."/>
            <person name="Fan H."/>
            <person name="Li D."/>
            <person name="Dong L."/>
            <person name="Tao Y."/>
            <person name="Gao C."/>
            <person name="Wu H."/>
            <person name="Li Y."/>
            <person name="Cui Y."/>
            <person name="Guo X."/>
            <person name="Zheng S."/>
            <person name="Wang B."/>
            <person name="Yu K."/>
            <person name="Liang Q."/>
            <person name="Yang W."/>
            <person name="Lou X."/>
            <person name="Chen J."/>
            <person name="Feng M."/>
            <person name="Jian J."/>
            <person name="Zhang X."/>
            <person name="Luo G."/>
            <person name="Jiang Y."/>
            <person name="Liu J."/>
            <person name="Wang Z."/>
            <person name="Sha Y."/>
            <person name="Zhang B."/>
            <person name="Wu H."/>
            <person name="Tang D."/>
            <person name="Shen Q."/>
            <person name="Xue P."/>
            <person name="Zou S."/>
            <person name="Wang X."/>
            <person name="Liu X."/>
            <person name="Wang F."/>
            <person name="Yang Y."/>
            <person name="An X."/>
            <person name="Dong Z."/>
            <person name="Zhang K."/>
            <person name="Zhang X."/>
            <person name="Luo M.C."/>
            <person name="Dvorak J."/>
            <person name="Tong Y."/>
            <person name="Wang J."/>
            <person name="Yang H."/>
            <person name="Li Z."/>
            <person name="Wang D."/>
            <person name="Zhang A."/>
            <person name="Wang J."/>
        </authorList>
    </citation>
    <scope>NUCLEOTIDE SEQUENCE</scope>
    <source>
        <strain evidence="2">cv. G1812</strain>
    </source>
</reference>
<dbReference type="Gramene" id="TuG1812G0100000386.01.T01">
    <property type="protein sequence ID" value="TuG1812G0100000386.01.T01.cds408438"/>
    <property type="gene ID" value="TuG1812G0100000386.01"/>
</dbReference>
<reference evidence="1" key="3">
    <citation type="submission" date="2022-06" db="UniProtKB">
        <authorList>
            <consortium name="EnsemblPlants"/>
        </authorList>
    </citation>
    <scope>IDENTIFICATION</scope>
</reference>
<keyword evidence="2" id="KW-1185">Reference proteome</keyword>
<accession>A0A8R7JUY7</accession>
<organism evidence="1 2">
    <name type="scientific">Triticum urartu</name>
    <name type="common">Red wild einkorn</name>
    <name type="synonym">Crithodium urartu</name>
    <dbReference type="NCBI Taxonomy" id="4572"/>
    <lineage>
        <taxon>Eukaryota</taxon>
        <taxon>Viridiplantae</taxon>
        <taxon>Streptophyta</taxon>
        <taxon>Embryophyta</taxon>
        <taxon>Tracheophyta</taxon>
        <taxon>Spermatophyta</taxon>
        <taxon>Magnoliopsida</taxon>
        <taxon>Liliopsida</taxon>
        <taxon>Poales</taxon>
        <taxon>Poaceae</taxon>
        <taxon>BOP clade</taxon>
        <taxon>Pooideae</taxon>
        <taxon>Triticodae</taxon>
        <taxon>Triticeae</taxon>
        <taxon>Triticinae</taxon>
        <taxon>Triticum</taxon>
    </lineage>
</organism>
<reference evidence="1" key="2">
    <citation type="submission" date="2018-03" db="EMBL/GenBank/DDBJ databases">
        <title>The Triticum urartu genome reveals the dynamic nature of wheat genome evolution.</title>
        <authorList>
            <person name="Ling H."/>
            <person name="Ma B."/>
            <person name="Shi X."/>
            <person name="Liu H."/>
            <person name="Dong L."/>
            <person name="Sun H."/>
            <person name="Cao Y."/>
            <person name="Gao Q."/>
            <person name="Zheng S."/>
            <person name="Li Y."/>
            <person name="Yu Y."/>
            <person name="Du H."/>
            <person name="Qi M."/>
            <person name="Li Y."/>
            <person name="Yu H."/>
            <person name="Cui Y."/>
            <person name="Wang N."/>
            <person name="Chen C."/>
            <person name="Wu H."/>
            <person name="Zhao Y."/>
            <person name="Zhang J."/>
            <person name="Li Y."/>
            <person name="Zhou W."/>
            <person name="Zhang B."/>
            <person name="Hu W."/>
            <person name="Eijk M."/>
            <person name="Tang J."/>
            <person name="Witsenboer H."/>
            <person name="Zhao S."/>
            <person name="Li Z."/>
            <person name="Zhang A."/>
            <person name="Wang D."/>
            <person name="Liang C."/>
        </authorList>
    </citation>
    <scope>NUCLEOTIDE SEQUENCE [LARGE SCALE GENOMIC DNA]</scope>
    <source>
        <strain evidence="1">cv. G1812</strain>
    </source>
</reference>
<evidence type="ECO:0000313" key="2">
    <source>
        <dbReference type="Proteomes" id="UP000015106"/>
    </source>
</evidence>